<dbReference type="Proteomes" id="UP000808914">
    <property type="component" value="Unassembled WGS sequence"/>
</dbReference>
<keyword evidence="6" id="KW-1185">Reference proteome</keyword>
<dbReference type="InterPro" id="IPR029050">
    <property type="entry name" value="Immunoprotect_excell_Ig-like"/>
</dbReference>
<evidence type="ECO:0000313" key="6">
    <source>
        <dbReference type="Proteomes" id="UP000808914"/>
    </source>
</evidence>
<protein>
    <recommendedName>
        <fullName evidence="4">DUF4352 domain-containing protein</fullName>
    </recommendedName>
</protein>
<feature type="region of interest" description="Disordered" evidence="2">
    <location>
        <begin position="23"/>
        <end position="76"/>
    </location>
</feature>
<gene>
    <name evidence="5" type="ORF">JOD45_002117</name>
</gene>
<feature type="chain" id="PRO_5045913118" description="DUF4352 domain-containing protein" evidence="3">
    <location>
        <begin position="23"/>
        <end position="209"/>
    </location>
</feature>
<reference evidence="5 6" key="1">
    <citation type="submission" date="2021-01" db="EMBL/GenBank/DDBJ databases">
        <title>Genomic Encyclopedia of Type Strains, Phase IV (KMG-IV): sequencing the most valuable type-strain genomes for metagenomic binning, comparative biology and taxonomic classification.</title>
        <authorList>
            <person name="Goeker M."/>
        </authorList>
    </citation>
    <scope>NUCLEOTIDE SEQUENCE [LARGE SCALE GENOMIC DNA]</scope>
    <source>
        <strain evidence="5 6">DSM 28236</strain>
    </source>
</reference>
<accession>A0ABS2Q2Y5</accession>
<evidence type="ECO:0000259" key="4">
    <source>
        <dbReference type="Pfam" id="PF11611"/>
    </source>
</evidence>
<feature type="signal peptide" evidence="3">
    <location>
        <begin position="1"/>
        <end position="22"/>
    </location>
</feature>
<feature type="compositionally biased region" description="Basic and acidic residues" evidence="2">
    <location>
        <begin position="31"/>
        <end position="71"/>
    </location>
</feature>
<dbReference type="RefSeq" id="WP_205003808.1">
    <property type="nucleotide sequence ID" value="NZ_JAFBER010000013.1"/>
</dbReference>
<sequence length="209" mass="23532">MKKIIFAFLSVFLVLGILSACSDTEPANSSKDSKETDIKEQDHKNNEEKESASEESKKTKEEPDKPQEENKTVQSNKIYKIGETAKIGNFEITITNATFTKPDEYTPAKKGSVLTLDLRVKNISDSSDVIDSTDFSLSDATGNMDKDYYGYDEEAISASDRINPGKTLTGKLFYDIPNVNVYELQYEAPFSLKEKKIIWKLPKSDIQYP</sequence>
<evidence type="ECO:0000313" key="5">
    <source>
        <dbReference type="EMBL" id="MBM7645892.1"/>
    </source>
</evidence>
<dbReference type="Gene3D" id="2.60.40.1240">
    <property type="match status" value="1"/>
</dbReference>
<dbReference type="PROSITE" id="PS51257">
    <property type="entry name" value="PROKAR_LIPOPROTEIN"/>
    <property type="match status" value="1"/>
</dbReference>
<dbReference type="InterPro" id="IPR029051">
    <property type="entry name" value="DUF4352"/>
</dbReference>
<evidence type="ECO:0000256" key="2">
    <source>
        <dbReference type="SAM" id="MobiDB-lite"/>
    </source>
</evidence>
<proteinExistence type="predicted"/>
<dbReference type="EMBL" id="JAFBER010000013">
    <property type="protein sequence ID" value="MBM7645892.1"/>
    <property type="molecule type" value="Genomic_DNA"/>
</dbReference>
<organism evidence="5 6">
    <name type="scientific">Scopulibacillus daqui</name>
    <dbReference type="NCBI Taxonomy" id="1469162"/>
    <lineage>
        <taxon>Bacteria</taxon>
        <taxon>Bacillati</taxon>
        <taxon>Bacillota</taxon>
        <taxon>Bacilli</taxon>
        <taxon>Bacillales</taxon>
        <taxon>Sporolactobacillaceae</taxon>
        <taxon>Scopulibacillus</taxon>
    </lineage>
</organism>
<feature type="domain" description="DUF4352" evidence="4">
    <location>
        <begin position="79"/>
        <end position="196"/>
    </location>
</feature>
<evidence type="ECO:0000256" key="3">
    <source>
        <dbReference type="SAM" id="SignalP"/>
    </source>
</evidence>
<evidence type="ECO:0000256" key="1">
    <source>
        <dbReference type="ARBA" id="ARBA00022729"/>
    </source>
</evidence>
<name>A0ABS2Q2Y5_9BACL</name>
<dbReference type="Pfam" id="PF11611">
    <property type="entry name" value="DUF4352"/>
    <property type="match status" value="1"/>
</dbReference>
<keyword evidence="1 3" id="KW-0732">Signal</keyword>
<comment type="caution">
    <text evidence="5">The sequence shown here is derived from an EMBL/GenBank/DDBJ whole genome shotgun (WGS) entry which is preliminary data.</text>
</comment>